<organism evidence="1 2">
    <name type="scientific">Cytospora paraplurivora</name>
    <dbReference type="NCBI Taxonomy" id="2898453"/>
    <lineage>
        <taxon>Eukaryota</taxon>
        <taxon>Fungi</taxon>
        <taxon>Dikarya</taxon>
        <taxon>Ascomycota</taxon>
        <taxon>Pezizomycotina</taxon>
        <taxon>Sordariomycetes</taxon>
        <taxon>Sordariomycetidae</taxon>
        <taxon>Diaporthales</taxon>
        <taxon>Cytosporaceae</taxon>
        <taxon>Cytospora</taxon>
    </lineage>
</organism>
<dbReference type="Proteomes" id="UP001320245">
    <property type="component" value="Unassembled WGS sequence"/>
</dbReference>
<gene>
    <name evidence="1" type="ORF">SLS53_001873</name>
</gene>
<dbReference type="EMBL" id="JAJSPL020000005">
    <property type="protein sequence ID" value="KAK7746687.1"/>
    <property type="molecule type" value="Genomic_DNA"/>
</dbReference>
<comment type="caution">
    <text evidence="1">The sequence shown here is derived from an EMBL/GenBank/DDBJ whole genome shotgun (WGS) entry which is preliminary data.</text>
</comment>
<accession>A0AAN9YKZ8</accession>
<proteinExistence type="predicted"/>
<protein>
    <submittedName>
        <fullName evidence="1">Uncharacterized protein</fullName>
    </submittedName>
</protein>
<dbReference type="AlphaFoldDB" id="A0AAN9YKZ8"/>
<evidence type="ECO:0000313" key="1">
    <source>
        <dbReference type="EMBL" id="KAK7746687.1"/>
    </source>
</evidence>
<name>A0AAN9YKZ8_9PEZI</name>
<reference evidence="1 2" key="1">
    <citation type="journal article" date="2023" name="PLoS ONE">
        <title>Cytospora paraplurivora sp. nov. isolated from orchards with fruit tree decline syndrome in Ontario, Canada.</title>
        <authorList>
            <person name="Ilyukhin E."/>
            <person name="Nguyen H.D.T."/>
            <person name="Castle A.J."/>
            <person name="Ellouze W."/>
        </authorList>
    </citation>
    <scope>NUCLEOTIDE SEQUENCE [LARGE SCALE GENOMIC DNA]</scope>
    <source>
        <strain evidence="1 2">FDS-564</strain>
    </source>
</reference>
<evidence type="ECO:0000313" key="2">
    <source>
        <dbReference type="Proteomes" id="UP001320245"/>
    </source>
</evidence>
<keyword evidence="2" id="KW-1185">Reference proteome</keyword>
<sequence>MAANTSSTRGSFRVVWPASRLVDTSAPKPRIPTESLEHLASAKDTNYIELYSMSKVGTWFLASESARCEGTKSGVLYIAGNPDTCNTNMWQYTPTPLYLLVRPLLRNPVPHGVDTYLWTVFFEFVTLEDAEAVRYGMCNR</sequence>